<feature type="compositionally biased region" description="Low complexity" evidence="3">
    <location>
        <begin position="44"/>
        <end position="63"/>
    </location>
</feature>
<dbReference type="SUPFAM" id="SSF50156">
    <property type="entry name" value="PDZ domain-like"/>
    <property type="match status" value="1"/>
</dbReference>
<accession>A0A9W7FTE2</accession>
<dbReference type="NCBIfam" id="TIGR00756">
    <property type="entry name" value="PPR"/>
    <property type="match status" value="2"/>
</dbReference>
<keyword evidence="4" id="KW-0732">Signal</keyword>
<dbReference type="InterPro" id="IPR011990">
    <property type="entry name" value="TPR-like_helical_dom_sf"/>
</dbReference>
<dbReference type="Pfam" id="PF01535">
    <property type="entry name" value="PPR"/>
    <property type="match status" value="2"/>
</dbReference>
<protein>
    <recommendedName>
        <fullName evidence="7">PDZ domain-containing protein</fullName>
    </recommendedName>
</protein>
<organism evidence="5 6">
    <name type="scientific">Triparma laevis f. longispina</name>
    <dbReference type="NCBI Taxonomy" id="1714387"/>
    <lineage>
        <taxon>Eukaryota</taxon>
        <taxon>Sar</taxon>
        <taxon>Stramenopiles</taxon>
        <taxon>Ochrophyta</taxon>
        <taxon>Bolidophyceae</taxon>
        <taxon>Parmales</taxon>
        <taxon>Triparmaceae</taxon>
        <taxon>Triparma</taxon>
    </lineage>
</organism>
<comment type="caution">
    <text evidence="5">The sequence shown here is derived from an EMBL/GenBank/DDBJ whole genome shotgun (WGS) entry which is preliminary data.</text>
</comment>
<dbReference type="PROSITE" id="PS51375">
    <property type="entry name" value="PPR"/>
    <property type="match status" value="3"/>
</dbReference>
<feature type="signal peptide" evidence="4">
    <location>
        <begin position="1"/>
        <end position="18"/>
    </location>
</feature>
<dbReference type="Gene3D" id="2.30.42.10">
    <property type="match status" value="1"/>
</dbReference>
<evidence type="ECO:0008006" key="7">
    <source>
        <dbReference type="Google" id="ProtNLM"/>
    </source>
</evidence>
<dbReference type="Pfam" id="PF13812">
    <property type="entry name" value="PPR_3"/>
    <property type="match status" value="1"/>
</dbReference>
<dbReference type="PANTHER" id="PTHR47936">
    <property type="entry name" value="PPR_LONG DOMAIN-CONTAINING PROTEIN"/>
    <property type="match status" value="1"/>
</dbReference>
<reference evidence="6" key="1">
    <citation type="journal article" date="2023" name="Commun. Biol.">
        <title>Genome analysis of Parmales, the sister group of diatoms, reveals the evolutionary specialization of diatoms from phago-mixotrophs to photoautotrophs.</title>
        <authorList>
            <person name="Ban H."/>
            <person name="Sato S."/>
            <person name="Yoshikawa S."/>
            <person name="Yamada K."/>
            <person name="Nakamura Y."/>
            <person name="Ichinomiya M."/>
            <person name="Sato N."/>
            <person name="Blanc-Mathieu R."/>
            <person name="Endo H."/>
            <person name="Kuwata A."/>
            <person name="Ogata H."/>
        </authorList>
    </citation>
    <scope>NUCLEOTIDE SEQUENCE [LARGE SCALE GENOMIC DNA]</scope>
    <source>
        <strain evidence="6">NIES 3700</strain>
    </source>
</reference>
<keyword evidence="1" id="KW-0677">Repeat</keyword>
<dbReference type="InterPro" id="IPR002885">
    <property type="entry name" value="PPR_rpt"/>
</dbReference>
<feature type="chain" id="PRO_5040955835" description="PDZ domain-containing protein" evidence="4">
    <location>
        <begin position="19"/>
        <end position="981"/>
    </location>
</feature>
<gene>
    <name evidence="5" type="ORF">TrLO_g10555</name>
</gene>
<dbReference type="OrthoDB" id="41888at2759"/>
<evidence type="ECO:0000256" key="1">
    <source>
        <dbReference type="ARBA" id="ARBA00022737"/>
    </source>
</evidence>
<dbReference type="InterPro" id="IPR036034">
    <property type="entry name" value="PDZ_sf"/>
</dbReference>
<name>A0A9W7FTE2_9STRA</name>
<evidence type="ECO:0000313" key="5">
    <source>
        <dbReference type="EMBL" id="GMI17680.1"/>
    </source>
</evidence>
<dbReference type="PANTHER" id="PTHR47936:SF1">
    <property type="entry name" value="PENTATRICOPEPTIDE REPEAT-CONTAINING PROTEIN GUN1, CHLOROPLASTIC"/>
    <property type="match status" value="1"/>
</dbReference>
<dbReference type="SUPFAM" id="SSF48452">
    <property type="entry name" value="TPR-like"/>
    <property type="match status" value="1"/>
</dbReference>
<feature type="repeat" description="PPR" evidence="2">
    <location>
        <begin position="674"/>
        <end position="708"/>
    </location>
</feature>
<dbReference type="Proteomes" id="UP001165122">
    <property type="component" value="Unassembled WGS sequence"/>
</dbReference>
<evidence type="ECO:0000313" key="6">
    <source>
        <dbReference type="Proteomes" id="UP001165122"/>
    </source>
</evidence>
<sequence>MNPPIAFIFLFLLPATISFKHSYLPQRQPQRALHTASFPSDFESTSSLSRSSNPSSNNPQTSLKTSIGGNAGFGVIRDDDDEPGTFRYGSEEKDEGSSFRVDLDLRLPSGLILGDSYDPSLFLDVSTRSFILRDAGALKNDKNRVEVPRDVKGVYVASVLPNSQSANLGIQPGDIIKETSATVGDSTWPLSTLKNLQLSLTSRHRLSTSTSFLLTRPPPSTSITTVTETFELKLNKPIGLELMQGEEGGRRIVVVSGVKEGVEGVKVGDRVVAVEAAFGGRFWPHSTIDGVVGAVNGRLPGLPVRIKFSREIGVGKYSVNDVTSLSSTVKSFKELSEGGSKAVATGGKTHKLLLARSCDIIKNYLKNHTPSPDSKNFQLPARAADSVLTVLAEADAQIDGVTLGTVMGAYLSCREGEGVVRAFEAATGVSASGRMGSTEQTHVWFGKTGSTHAITPNIYAVDLNTGTSLLRAHALTRDFKSAVRVLKLLLSWEENGGIKVDSYAWNVALSAAGSVEDYRGAMKLYETIPVKIRTQTTYNTMLALHSRNRNFEEAERLFQSMRSSGKVDSIAITTIMKARADNWDIDGVKEIFEWAKEQKYMLDVKLYNTLLLAFVKNGEWQGVNNVTEAMALQQIEPDAFTYSYLMNGLLNSKKYGECLAVFESALDVNNATKSVNLFTTAITAAARTKQFDKAMGLVGKMKMEGLRPNVKTLTSLVNACTSSGRGDVALEVWKATLEKSEDVDGRARLAVLRACCQQNKWDEALELLESGGDGNQPHIFKGKELMEGYDALLFAAISLQEYDISLKILEQFLSKGFIPSNNNMVTFIRSMNIANSLGTTSESLTFLFNLIDRIMCRKIKISGSMYAFLLHRMVDFAEAERKSRENYDLDADVRLRQMCRMLVDAKKRDGALISSLSQPEQVCVASGWAEIFGSNDFIEDVVLLKLETPPLLVRVNSEERTKVGAAEMRIQRYGRRRRAKV</sequence>
<dbReference type="AlphaFoldDB" id="A0A9W7FTE2"/>
<feature type="repeat" description="PPR" evidence="2">
    <location>
        <begin position="534"/>
        <end position="568"/>
    </location>
</feature>
<feature type="region of interest" description="Disordered" evidence="3">
    <location>
        <begin position="44"/>
        <end position="93"/>
    </location>
</feature>
<dbReference type="EMBL" id="BRXW01000301">
    <property type="protein sequence ID" value="GMI17680.1"/>
    <property type="molecule type" value="Genomic_DNA"/>
</dbReference>
<dbReference type="Gene3D" id="1.25.40.10">
    <property type="entry name" value="Tetratricopeptide repeat domain"/>
    <property type="match status" value="3"/>
</dbReference>
<dbReference type="Pfam" id="PF13041">
    <property type="entry name" value="PPR_2"/>
    <property type="match status" value="1"/>
</dbReference>
<evidence type="ECO:0000256" key="4">
    <source>
        <dbReference type="SAM" id="SignalP"/>
    </source>
</evidence>
<evidence type="ECO:0000256" key="2">
    <source>
        <dbReference type="PROSITE-ProRule" id="PRU00708"/>
    </source>
</evidence>
<feature type="repeat" description="PPR" evidence="2">
    <location>
        <begin position="603"/>
        <end position="637"/>
    </location>
</feature>
<proteinExistence type="predicted"/>
<evidence type="ECO:0000256" key="3">
    <source>
        <dbReference type="SAM" id="MobiDB-lite"/>
    </source>
</evidence>
<keyword evidence="6" id="KW-1185">Reference proteome</keyword>